<keyword evidence="3" id="KW-0813">Transport</keyword>
<dbReference type="PANTHER" id="PTHR34979">
    <property type="entry name" value="INNER MEMBRANE PROTEIN YGAZ"/>
    <property type="match status" value="1"/>
</dbReference>
<feature type="transmembrane region" description="Helical" evidence="8">
    <location>
        <begin position="98"/>
        <end position="116"/>
    </location>
</feature>
<feature type="transmembrane region" description="Helical" evidence="8">
    <location>
        <begin position="195"/>
        <end position="212"/>
    </location>
</feature>
<evidence type="ECO:0000256" key="4">
    <source>
        <dbReference type="ARBA" id="ARBA00022475"/>
    </source>
</evidence>
<dbReference type="PANTHER" id="PTHR34979:SF1">
    <property type="entry name" value="INNER MEMBRANE PROTEIN YGAZ"/>
    <property type="match status" value="1"/>
</dbReference>
<reference evidence="10" key="1">
    <citation type="journal article" date="2019" name="Int. J. Syst. Evol. Microbiol.">
        <title>The Global Catalogue of Microorganisms (GCM) 10K type strain sequencing project: providing services to taxonomists for standard genome sequencing and annotation.</title>
        <authorList>
            <consortium name="The Broad Institute Genomics Platform"/>
            <consortium name="The Broad Institute Genome Sequencing Center for Infectious Disease"/>
            <person name="Wu L."/>
            <person name="Ma J."/>
        </authorList>
    </citation>
    <scope>NUCLEOTIDE SEQUENCE [LARGE SCALE GENOMIC DNA]</scope>
    <source>
        <strain evidence="10">CCM 7043</strain>
    </source>
</reference>
<organism evidence="9 10">
    <name type="scientific">Pseudonocardia yunnanensis</name>
    <dbReference type="NCBI Taxonomy" id="58107"/>
    <lineage>
        <taxon>Bacteria</taxon>
        <taxon>Bacillati</taxon>
        <taxon>Actinomycetota</taxon>
        <taxon>Actinomycetes</taxon>
        <taxon>Pseudonocardiales</taxon>
        <taxon>Pseudonocardiaceae</taxon>
        <taxon>Pseudonocardia</taxon>
    </lineage>
</organism>
<comment type="similarity">
    <text evidence="2">Belongs to the AzlC family.</text>
</comment>
<dbReference type="EMBL" id="JBHUCO010000015">
    <property type="protein sequence ID" value="MFD1519018.1"/>
    <property type="molecule type" value="Genomic_DNA"/>
</dbReference>
<keyword evidence="5 8" id="KW-0812">Transmembrane</keyword>
<feature type="transmembrane region" description="Helical" evidence="8">
    <location>
        <begin position="42"/>
        <end position="66"/>
    </location>
</feature>
<keyword evidence="6 8" id="KW-1133">Transmembrane helix</keyword>
<keyword evidence="10" id="KW-1185">Reference proteome</keyword>
<comment type="subcellular location">
    <subcellularLocation>
        <location evidence="1">Cell membrane</location>
        <topology evidence="1">Multi-pass membrane protein</topology>
    </subcellularLocation>
</comment>
<dbReference type="Proteomes" id="UP001597114">
    <property type="component" value="Unassembled WGS sequence"/>
</dbReference>
<feature type="transmembrane region" description="Helical" evidence="8">
    <location>
        <begin position="166"/>
        <end position="189"/>
    </location>
</feature>
<keyword evidence="4" id="KW-1003">Cell membrane</keyword>
<proteinExistence type="inferred from homology"/>
<evidence type="ECO:0000256" key="5">
    <source>
        <dbReference type="ARBA" id="ARBA00022692"/>
    </source>
</evidence>
<evidence type="ECO:0000256" key="3">
    <source>
        <dbReference type="ARBA" id="ARBA00022448"/>
    </source>
</evidence>
<evidence type="ECO:0000256" key="7">
    <source>
        <dbReference type="ARBA" id="ARBA00023136"/>
    </source>
</evidence>
<evidence type="ECO:0000256" key="8">
    <source>
        <dbReference type="SAM" id="Phobius"/>
    </source>
</evidence>
<dbReference type="RefSeq" id="WP_344718417.1">
    <property type="nucleotide sequence ID" value="NZ_BAAAUS010000001.1"/>
</dbReference>
<evidence type="ECO:0000256" key="6">
    <source>
        <dbReference type="ARBA" id="ARBA00022989"/>
    </source>
</evidence>
<evidence type="ECO:0000256" key="2">
    <source>
        <dbReference type="ARBA" id="ARBA00010735"/>
    </source>
</evidence>
<protein>
    <submittedName>
        <fullName evidence="9">AzlC family ABC transporter permease</fullName>
    </submittedName>
</protein>
<evidence type="ECO:0000313" key="9">
    <source>
        <dbReference type="EMBL" id="MFD1519018.1"/>
    </source>
</evidence>
<name>A0ABW4EVX8_9PSEU</name>
<comment type="caution">
    <text evidence="9">The sequence shown here is derived from an EMBL/GenBank/DDBJ whole genome shotgun (WGS) entry which is preliminary data.</text>
</comment>
<dbReference type="Pfam" id="PF03591">
    <property type="entry name" value="AzlC"/>
    <property type="match status" value="1"/>
</dbReference>
<evidence type="ECO:0000313" key="10">
    <source>
        <dbReference type="Proteomes" id="UP001597114"/>
    </source>
</evidence>
<sequence>MDTGTSPVPEAVEAGQPDRMVIAVDDPDRHDKRARPSPGRRGVTDSVAVIVAYIPFGLTLGASMAATGVSPLVAWSSSPLLFGGAGQLLAVQMLGAGANAAVVVLAALVVNARFLLYSASLAEHAATWPRRWKWAGAYLLADPVYALATARFAGPGGGGPPRERMAYYFIVGATLWAAWQVLTGLGVLLAGVLPVGLRLDLAAPLTFLLLLLPMLTSRPAWGAAAVGGAVAVAAADLPLGLGLLVGAGAGIATGAFLGGRHA</sequence>
<keyword evidence="7 8" id="KW-0472">Membrane</keyword>
<gene>
    <name evidence="9" type="ORF">ACFSJD_16100</name>
</gene>
<feature type="transmembrane region" description="Helical" evidence="8">
    <location>
        <begin position="136"/>
        <end position="154"/>
    </location>
</feature>
<feature type="transmembrane region" description="Helical" evidence="8">
    <location>
        <begin position="241"/>
        <end position="259"/>
    </location>
</feature>
<dbReference type="InterPro" id="IPR011606">
    <property type="entry name" value="Brnchd-chn_aa_trnsp_permease"/>
</dbReference>
<evidence type="ECO:0000256" key="1">
    <source>
        <dbReference type="ARBA" id="ARBA00004651"/>
    </source>
</evidence>
<accession>A0ABW4EVX8</accession>